<dbReference type="Proteomes" id="UP001567538">
    <property type="component" value="Unassembled WGS sequence"/>
</dbReference>
<comment type="caution">
    <text evidence="2">The sequence shown here is derived from an EMBL/GenBank/DDBJ whole genome shotgun (WGS) entry which is preliminary data.</text>
</comment>
<dbReference type="EMBL" id="JBEAFC010000006">
    <property type="protein sequence ID" value="KAL1552070.1"/>
    <property type="molecule type" value="Genomic_DNA"/>
</dbReference>
<feature type="region of interest" description="Disordered" evidence="1">
    <location>
        <begin position="322"/>
        <end position="394"/>
    </location>
</feature>
<feature type="compositionally biased region" description="Polar residues" evidence="1">
    <location>
        <begin position="373"/>
        <end position="387"/>
    </location>
</feature>
<gene>
    <name evidence="2" type="ORF">AAHA92_12914</name>
</gene>
<feature type="compositionally biased region" description="Basic and acidic residues" evidence="1">
    <location>
        <begin position="354"/>
        <end position="364"/>
    </location>
</feature>
<feature type="compositionally biased region" description="Low complexity" evidence="1">
    <location>
        <begin position="247"/>
        <end position="261"/>
    </location>
</feature>
<feature type="compositionally biased region" description="Basic and acidic residues" evidence="1">
    <location>
        <begin position="328"/>
        <end position="339"/>
    </location>
</feature>
<reference evidence="2 3" key="1">
    <citation type="submission" date="2024-06" db="EMBL/GenBank/DDBJ databases">
        <title>A chromosome level genome sequence of Diviner's sage (Salvia divinorum).</title>
        <authorList>
            <person name="Ford S.A."/>
            <person name="Ro D.-K."/>
            <person name="Ness R.W."/>
            <person name="Phillips M.A."/>
        </authorList>
    </citation>
    <scope>NUCLEOTIDE SEQUENCE [LARGE SCALE GENOMIC DNA]</scope>
    <source>
        <strain evidence="2">SAF-2024a</strain>
        <tissue evidence="2">Leaf</tissue>
    </source>
</reference>
<name>A0ABD1H6L8_SALDI</name>
<evidence type="ECO:0000313" key="3">
    <source>
        <dbReference type="Proteomes" id="UP001567538"/>
    </source>
</evidence>
<evidence type="ECO:0000256" key="1">
    <source>
        <dbReference type="SAM" id="MobiDB-lite"/>
    </source>
</evidence>
<dbReference type="InterPro" id="IPR045882">
    <property type="entry name" value="GPT1/2"/>
</dbReference>
<accession>A0ABD1H6L8</accession>
<dbReference type="PANTHER" id="PTHR33737:SF21">
    <property type="entry name" value="MICROTUBULE-ASSOCIATED PROTEIN, MAP65_ASE1_PRC1"/>
    <property type="match status" value="1"/>
</dbReference>
<proteinExistence type="predicted"/>
<keyword evidence="3" id="KW-1185">Reference proteome</keyword>
<dbReference type="PANTHER" id="PTHR33737">
    <property type="entry name" value="OS05G0121800 PROTEIN"/>
    <property type="match status" value="1"/>
</dbReference>
<evidence type="ECO:0000313" key="2">
    <source>
        <dbReference type="EMBL" id="KAL1552070.1"/>
    </source>
</evidence>
<feature type="region of interest" description="Disordered" evidence="1">
    <location>
        <begin position="108"/>
        <end position="130"/>
    </location>
</feature>
<feature type="region of interest" description="Disordered" evidence="1">
    <location>
        <begin position="241"/>
        <end position="261"/>
    </location>
</feature>
<sequence>MEFGQSGDVMKKRTSFGLSVADEKIKLIDILSEDDYFLVSSPLQSSISEIERMEQKEKNLFYGNSEESRPSFLRRSLAWDSAFLNNSGVLDQEELLFINNGASETSLLPPNHEVRNRTYEPESTPNDAGFSEDWFELQPSFIESMTSKSLNLNVVERKSSKSGLNPIVQSSRNGDMLCKNKMKTNPTSIGKSINVESEGKMKKESSIRRASCNMNLSRISNLSMDNKSMKTSLGKGLVMQEKTANKSSSSSSNLQPFSSLSSTKFSPIFSPITATPSTLSRRKSESKKPQNSAPVRKKWIWNNSASTQYSGASGQFQALLSPVHKQRRSVDSKDVKEASNMRPSELRPPSPRHRFFDEQAERSRKLPQRNHRNPSSESAKGGASTTDKQTEKKKVHFPADQLDNLCTSFEGFALKSERINCGSSRTASSRPCRRTPLADRPSKCNFSGALASPLMEPKKEKLVRRASYLRYV</sequence>
<dbReference type="AlphaFoldDB" id="A0ABD1H6L8"/>
<protein>
    <submittedName>
        <fullName evidence="2">Uncharacterized protein</fullName>
    </submittedName>
</protein>
<feature type="region of interest" description="Disordered" evidence="1">
    <location>
        <begin position="274"/>
        <end position="299"/>
    </location>
</feature>
<organism evidence="2 3">
    <name type="scientific">Salvia divinorum</name>
    <name type="common">Maria pastora</name>
    <name type="synonym">Diviner's sage</name>
    <dbReference type="NCBI Taxonomy" id="28513"/>
    <lineage>
        <taxon>Eukaryota</taxon>
        <taxon>Viridiplantae</taxon>
        <taxon>Streptophyta</taxon>
        <taxon>Embryophyta</taxon>
        <taxon>Tracheophyta</taxon>
        <taxon>Spermatophyta</taxon>
        <taxon>Magnoliopsida</taxon>
        <taxon>eudicotyledons</taxon>
        <taxon>Gunneridae</taxon>
        <taxon>Pentapetalae</taxon>
        <taxon>asterids</taxon>
        <taxon>lamiids</taxon>
        <taxon>Lamiales</taxon>
        <taxon>Lamiaceae</taxon>
        <taxon>Nepetoideae</taxon>
        <taxon>Mentheae</taxon>
        <taxon>Salviinae</taxon>
        <taxon>Salvia</taxon>
        <taxon>Salvia subgen. Calosphace</taxon>
    </lineage>
</organism>